<proteinExistence type="predicted"/>
<comment type="caution">
    <text evidence="1">The sequence shown here is derived from an EMBL/GenBank/DDBJ whole genome shotgun (WGS) entry which is preliminary data.</text>
</comment>
<reference evidence="1 2" key="1">
    <citation type="submission" date="2024-09" db="EMBL/GenBank/DDBJ databases">
        <title>Novel species of the genus Pelomonas and Roseateles isolated from streams.</title>
        <authorList>
            <person name="Lu H."/>
        </authorList>
    </citation>
    <scope>NUCLEOTIDE SEQUENCE [LARGE SCALE GENOMIC DNA]</scope>
    <source>
        <strain evidence="1 2">DC23W</strain>
    </source>
</reference>
<sequence length="102" mass="11124">MKSRLGQCWIEAGEDLGLRVAAPFELKTAAGQLVSFDALVLGFASTQGMLLMEQWDEAKAKAATENGYGYSCMDAFQYERGSAIDVLRDWGWSGAEAPPAWL</sequence>
<dbReference type="Proteomes" id="UP001606300">
    <property type="component" value="Unassembled WGS sequence"/>
</dbReference>
<organism evidence="1 2">
    <name type="scientific">Pelomonas dachongensis</name>
    <dbReference type="NCBI Taxonomy" id="3299029"/>
    <lineage>
        <taxon>Bacteria</taxon>
        <taxon>Pseudomonadati</taxon>
        <taxon>Pseudomonadota</taxon>
        <taxon>Betaproteobacteria</taxon>
        <taxon>Burkholderiales</taxon>
        <taxon>Sphaerotilaceae</taxon>
        <taxon>Roseateles</taxon>
    </lineage>
</organism>
<dbReference type="RefSeq" id="WP_394470671.1">
    <property type="nucleotide sequence ID" value="NZ_JBIGHY010000003.1"/>
</dbReference>
<accession>A0ABW7ERF5</accession>
<name>A0ABW7ERF5_9BURK</name>
<gene>
    <name evidence="1" type="ORF">ACG02S_11910</name>
</gene>
<protein>
    <submittedName>
        <fullName evidence="1">Uncharacterized protein</fullName>
    </submittedName>
</protein>
<dbReference type="EMBL" id="JBIGHY010000003">
    <property type="protein sequence ID" value="MFG6414601.1"/>
    <property type="molecule type" value="Genomic_DNA"/>
</dbReference>
<evidence type="ECO:0000313" key="1">
    <source>
        <dbReference type="EMBL" id="MFG6414601.1"/>
    </source>
</evidence>
<keyword evidence="2" id="KW-1185">Reference proteome</keyword>
<evidence type="ECO:0000313" key="2">
    <source>
        <dbReference type="Proteomes" id="UP001606300"/>
    </source>
</evidence>